<evidence type="ECO:0000313" key="1">
    <source>
        <dbReference type="EMBL" id="SBT51155.1"/>
    </source>
</evidence>
<dbReference type="Proteomes" id="UP000078550">
    <property type="component" value="Unassembled WGS sequence"/>
</dbReference>
<sequence>MITAPKQTFKLQGYDKTIFLNNEQNNTDHVELLRGFSPHFNSYFHYQNIISCSNILGFFVFFQEKSVYRCLFIYAIGFNVQDFLTLNNDFYFQQPFLFSYKFTVNYHVTTSHRLFLLPHESIRKVSSLNLESHTSDNGEVVTPFMQDGDYPTRNFATLGPFTIQPPFIIDAGQMSVT</sequence>
<dbReference type="EMBL" id="FLRE01000206">
    <property type="protein sequence ID" value="SBT51155.1"/>
    <property type="molecule type" value="Genomic_DNA"/>
</dbReference>
<gene>
    <name evidence="1" type="ORF">POVWA2_061640</name>
</gene>
<evidence type="ECO:0000313" key="2">
    <source>
        <dbReference type="Proteomes" id="UP000078550"/>
    </source>
</evidence>
<protein>
    <submittedName>
        <fullName evidence="1">Uncharacterized protein</fullName>
    </submittedName>
</protein>
<dbReference type="AlphaFoldDB" id="A0A1A9A4P6"/>
<reference evidence="2" key="1">
    <citation type="submission" date="2016-05" db="EMBL/GenBank/DDBJ databases">
        <authorList>
            <person name="Naeem Raeece"/>
        </authorList>
    </citation>
    <scope>NUCLEOTIDE SEQUENCE [LARGE SCALE GENOMIC DNA]</scope>
</reference>
<organism evidence="1 2">
    <name type="scientific">Plasmodium ovale wallikeri</name>
    <dbReference type="NCBI Taxonomy" id="864142"/>
    <lineage>
        <taxon>Eukaryota</taxon>
        <taxon>Sar</taxon>
        <taxon>Alveolata</taxon>
        <taxon>Apicomplexa</taxon>
        <taxon>Aconoidasida</taxon>
        <taxon>Haemosporida</taxon>
        <taxon>Plasmodiidae</taxon>
        <taxon>Plasmodium</taxon>
        <taxon>Plasmodium (Plasmodium)</taxon>
    </lineage>
</organism>
<name>A0A1A9A4P6_PLAOA</name>
<accession>A0A1A9A4P6</accession>
<proteinExistence type="predicted"/>